<name>A0ACC2FKR7_DALPE</name>
<organism evidence="1 2">
    <name type="scientific">Dallia pectoralis</name>
    <name type="common">Alaska blackfish</name>
    <dbReference type="NCBI Taxonomy" id="75939"/>
    <lineage>
        <taxon>Eukaryota</taxon>
        <taxon>Metazoa</taxon>
        <taxon>Chordata</taxon>
        <taxon>Craniata</taxon>
        <taxon>Vertebrata</taxon>
        <taxon>Euteleostomi</taxon>
        <taxon>Actinopterygii</taxon>
        <taxon>Neopterygii</taxon>
        <taxon>Teleostei</taxon>
        <taxon>Protacanthopterygii</taxon>
        <taxon>Esociformes</taxon>
        <taxon>Umbridae</taxon>
        <taxon>Dallia</taxon>
    </lineage>
</organism>
<comment type="caution">
    <text evidence="1">The sequence shown here is derived from an EMBL/GenBank/DDBJ whole genome shotgun (WGS) entry which is preliminary data.</text>
</comment>
<dbReference type="EMBL" id="CM055753">
    <property type="protein sequence ID" value="KAJ7991860.1"/>
    <property type="molecule type" value="Genomic_DNA"/>
</dbReference>
<keyword evidence="2" id="KW-1185">Reference proteome</keyword>
<protein>
    <submittedName>
        <fullName evidence="1">Uncharacterized protein</fullName>
    </submittedName>
</protein>
<gene>
    <name evidence="1" type="ORF">DPEC_G00288240</name>
</gene>
<dbReference type="Proteomes" id="UP001157502">
    <property type="component" value="Chromosome 26"/>
</dbReference>
<evidence type="ECO:0000313" key="1">
    <source>
        <dbReference type="EMBL" id="KAJ7991860.1"/>
    </source>
</evidence>
<accession>A0ACC2FKR7</accession>
<reference evidence="1" key="1">
    <citation type="submission" date="2021-05" db="EMBL/GenBank/DDBJ databases">
        <authorList>
            <person name="Pan Q."/>
            <person name="Jouanno E."/>
            <person name="Zahm M."/>
            <person name="Klopp C."/>
            <person name="Cabau C."/>
            <person name="Louis A."/>
            <person name="Berthelot C."/>
            <person name="Parey E."/>
            <person name="Roest Crollius H."/>
            <person name="Montfort J."/>
            <person name="Robinson-Rechavi M."/>
            <person name="Bouchez O."/>
            <person name="Lampietro C."/>
            <person name="Lopez Roques C."/>
            <person name="Donnadieu C."/>
            <person name="Postlethwait J."/>
            <person name="Bobe J."/>
            <person name="Dillon D."/>
            <person name="Chandos A."/>
            <person name="von Hippel F."/>
            <person name="Guiguen Y."/>
        </authorList>
    </citation>
    <scope>NUCLEOTIDE SEQUENCE</scope>
    <source>
        <strain evidence="1">YG-Jan2019</strain>
    </source>
</reference>
<proteinExistence type="predicted"/>
<sequence length="246" mass="27783">MGGHLVIINSREEQFVLFTCTPVLELFITTPAPDHLVKWRTFKGYQPPPHLLQGYQPSLLILGFSLVCSLSALAAVSFLYVSRGNQSEFLPEETKSHLVSTPSANLRGCELCAKDWVFHGGKCYFFSTDSLNWTQSRDHCVSMGGHLVIINSRKEQSFLMSWSEDLWIGLNDLKTEGQWFWVDNEPLGQNGMNFWIKWGKTSKEPDNSKAKDSSGENCAAQHYYEQFSGWVDVSCGELHAFVCEVS</sequence>
<evidence type="ECO:0000313" key="2">
    <source>
        <dbReference type="Proteomes" id="UP001157502"/>
    </source>
</evidence>